<feature type="region of interest" description="Disordered" evidence="1">
    <location>
        <begin position="2074"/>
        <end position="2097"/>
    </location>
</feature>
<feature type="compositionally biased region" description="Polar residues" evidence="1">
    <location>
        <begin position="490"/>
        <end position="502"/>
    </location>
</feature>
<dbReference type="Proteomes" id="UP001338125">
    <property type="component" value="Unassembled WGS sequence"/>
</dbReference>
<feature type="compositionally biased region" description="Polar residues" evidence="1">
    <location>
        <begin position="1958"/>
        <end position="1971"/>
    </location>
</feature>
<feature type="compositionally biased region" description="Low complexity" evidence="1">
    <location>
        <begin position="1623"/>
        <end position="1640"/>
    </location>
</feature>
<feature type="compositionally biased region" description="Polar residues" evidence="1">
    <location>
        <begin position="2308"/>
        <end position="2329"/>
    </location>
</feature>
<feature type="compositionally biased region" description="Polar residues" evidence="1">
    <location>
        <begin position="2232"/>
        <end position="2267"/>
    </location>
</feature>
<feature type="compositionally biased region" description="Basic and acidic residues" evidence="1">
    <location>
        <begin position="1730"/>
        <end position="1749"/>
    </location>
</feature>
<feature type="compositionally biased region" description="Polar residues" evidence="1">
    <location>
        <begin position="139"/>
        <end position="153"/>
    </location>
</feature>
<feature type="compositionally biased region" description="Polar residues" evidence="1">
    <location>
        <begin position="1590"/>
        <end position="1602"/>
    </location>
</feature>
<evidence type="ECO:0000313" key="3">
    <source>
        <dbReference type="Proteomes" id="UP001338125"/>
    </source>
</evidence>
<dbReference type="EMBL" id="JAVFKD010000001">
    <property type="protein sequence ID" value="KAK5999017.1"/>
    <property type="molecule type" value="Genomic_DNA"/>
</dbReference>
<feature type="region of interest" description="Disordered" evidence="1">
    <location>
        <begin position="315"/>
        <end position="750"/>
    </location>
</feature>
<keyword evidence="3" id="KW-1185">Reference proteome</keyword>
<feature type="region of interest" description="Disordered" evidence="1">
    <location>
        <begin position="2354"/>
        <end position="2449"/>
    </location>
</feature>
<gene>
    <name evidence="2" type="ORF">PT974_01403</name>
</gene>
<feature type="compositionally biased region" description="Polar residues" evidence="1">
    <location>
        <begin position="2025"/>
        <end position="2034"/>
    </location>
</feature>
<comment type="caution">
    <text evidence="2">The sequence shown here is derived from an EMBL/GenBank/DDBJ whole genome shotgun (WGS) entry which is preliminary data.</text>
</comment>
<name>A0ABR0T4I6_9HYPO</name>
<feature type="region of interest" description="Disordered" evidence="1">
    <location>
        <begin position="1328"/>
        <end position="2050"/>
    </location>
</feature>
<feature type="region of interest" description="Disordered" evidence="1">
    <location>
        <begin position="926"/>
        <end position="1156"/>
    </location>
</feature>
<feature type="compositionally biased region" description="Polar residues" evidence="1">
    <location>
        <begin position="1932"/>
        <end position="1943"/>
    </location>
</feature>
<feature type="compositionally biased region" description="Polar residues" evidence="1">
    <location>
        <begin position="734"/>
        <end position="750"/>
    </location>
</feature>
<organism evidence="2 3">
    <name type="scientific">Cladobotryum mycophilum</name>
    <dbReference type="NCBI Taxonomy" id="491253"/>
    <lineage>
        <taxon>Eukaryota</taxon>
        <taxon>Fungi</taxon>
        <taxon>Dikarya</taxon>
        <taxon>Ascomycota</taxon>
        <taxon>Pezizomycotina</taxon>
        <taxon>Sordariomycetes</taxon>
        <taxon>Hypocreomycetidae</taxon>
        <taxon>Hypocreales</taxon>
        <taxon>Hypocreaceae</taxon>
        <taxon>Cladobotryum</taxon>
    </lineage>
</organism>
<feature type="region of interest" description="Disordered" evidence="1">
    <location>
        <begin position="1"/>
        <end position="295"/>
    </location>
</feature>
<feature type="compositionally biased region" description="Polar residues" evidence="1">
    <location>
        <begin position="2170"/>
        <end position="2186"/>
    </location>
</feature>
<feature type="compositionally biased region" description="Polar residues" evidence="1">
    <location>
        <begin position="2204"/>
        <end position="2220"/>
    </location>
</feature>
<feature type="compositionally biased region" description="Acidic residues" evidence="1">
    <location>
        <begin position="48"/>
        <end position="63"/>
    </location>
</feature>
<evidence type="ECO:0000313" key="2">
    <source>
        <dbReference type="EMBL" id="KAK5999017.1"/>
    </source>
</evidence>
<feature type="compositionally biased region" description="Basic and acidic residues" evidence="1">
    <location>
        <begin position="1245"/>
        <end position="1259"/>
    </location>
</feature>
<evidence type="ECO:0000256" key="1">
    <source>
        <dbReference type="SAM" id="MobiDB-lite"/>
    </source>
</evidence>
<feature type="compositionally biased region" description="Polar residues" evidence="1">
    <location>
        <begin position="1534"/>
        <end position="1551"/>
    </location>
</feature>
<sequence>MDGSYGHPARHAQSPMSPHTSSTNSNYQVNVRRNKTRKWVEAKVQNYDGDDWGADEFEEESGSEPESAPPPPPPQPLSTQRAQLGTGFPSAKPSRSTPSPTPGLGELPSLRVQTQQSPVIRGASPAVSDLSFRGPPEDTTANQLVSPPSTGSFHSRDVAGNTGFGNSMSLNAAAAQLPHETQQSKPFEHPPRTASFERPSRRQTPQPTPDNGVKLNEDEHEPEKTADRTSPFLPLSDASKTITSGGDIQPELAAKTLEPRFENANDGAEASPKLLSEKDRRDTWERDGESVYSRHSNVSIDKIRHVDTGLVLNSTSVIGRKSVSPHRLEHKGSSSAHSLASRGRVESGFDSRAGTPPVEPIKSSTPKLQGYEAGDAEKQPGSRTGTPANLAQKDDVSTRGAPPVHDADEDESPNASGGASLTAHVHDQATLHPTRGFPSVPPLRTPSPHELRNTILAPEPIGQNITPTEPLQPRKGTESPGEFEPPPIRRNSTFNTATSSPLKESDVLSDEILRTLSPSGAIPSGLSLRQDAQLLPPRSVPDQSVAKESSYTLKDYDNYWEDATDKPQGGEETETSAPRSVSPHTPSNLGNVAPISQAADGPKIKPVASRTSTGLDEVISPQQSQSRRRFSWEAPDEAAITAPRNEPTDQSPAEGRATPTLRIEAAPEDPAAVPLPASGNESGSLSSRSQTPLTQHSMQGTGAPAIPQGQEASIREAPSPLSASVVSEGGLTTAREQAQTSPAEENVPAQQISTSLVTPTPPAEHQPTLYSPVSATSPGSQLAAAKVMSFRDILALGSTTERINMFNETRRVFASQESGLDNWLSSLSAQHPELGFNVPVAYGTTTQLSAQAGTAPLPSVSQPSAQQPYYQQYLNASSPNPTPSSTSRSRLGGLSIPAQMSGSAFGHSGTQIGTKSKEFMHSAGKMGKGLLSKGKSKLRGSGDKGESTPHPAHPNPNKGERRTSWRLSLEPKSQEGSSAPHPDEEIDLYRPTPPPQLPVQSPLSPLDAETGTGTAVPWALPHQAPDSEHPVPKQHEDKEDVPDPLPISREFTSGATGAKYQDDSLMQIQDSGNIKDESTPDDWVMISHQSDNDHPQRMIASDAVLPSQKAPVTAGPEDSGIGLQSQQLNPSLQDNSETPQRASSFIGLPPIRRGSTFGITSKARKAAERFSLDDSDEVLLENEADAEVPLSPLSVDTPAPLDENQVKGPLTENEKLGAPAGQNNESKTVVQGGPQHNQQIQESQGDARDAQDRNLNRQNMEHRVLPYLQSLPPTMANPVQRLLPAGPWILEESHLSEPLHAVTKKRSGSDFAQQAMFHSYDKELGLEFPAAPAAPTPPVPQIPPRQRSDVPPSSAQRYPGLFAPRPGPWPRGQSPQQPQSQQDTTGNEATGGNPLEERGRKKRGTTVLKELGNRIARVTSRERRSSMNDSRPPSANIRGEELSETGSAVGDNPERKKKRSSFLSDMAAIGTPPESMRSTSGPAQQNSTPGRITRSFTAGGILDSGSGFANEDKEVPQKRRVSGIAGLFARSRQELNVTNSSTPSASGYDSQGSDRVDQNRPADIRSPARAGTMDTFVTARQDMRNDDTVGRQSRQASASGFVTSVFGRRSSSRTRDQPPVSPIKPQQPQQPPQQYQLPQPQFGPPIPHPGDYSHDGPVQSPPAVPLDVMQKSTTSLGSTPSSPVVVRQASQPLSAQPRPSPLGQEFPTTHNIPRIETDLQGSPQRSPALGDRRQSEADHFETPPEHRPESAIATPRIQDLAFERKLEGLQKNQTQEDVTAEAELLRPFTVSPDISVLSEVKVEERRLPQIRQAVPEETEDKKEEDISSSPATEKLTEESRAASSHALSPQPFSPKPSSPERQKIESPQLEMIKRQQTEVTATPPSTEASPQIARSVASERPSVPTSLESPLVASRLQGDLSPASLMPAQGQRIPNTVNQQQYPAQRPIPSSPMHPGQPTYQMPMNASSSPTVLAPGYNPNMLQTMQHFAPSRPGPPSLQPSVSSGQHESQGSRWKGLKSRMTDLAQMSQQQDQNRPAKGEKTKGSKLFGALRRSAKQSEPLNAQFVQNQWQQPQFRGHQQMHPPPTNPQLVGPHPQSPLSPLNAPRAQTMVQLQQQPGGNMPPRSQGPPVFYQTEPQYAPVPIPRGYSAVHGEGVLVPSSYQIRPHAPHSHTSPQLYHGPQQWQEQYQRVASGPLQQQRLLTPQDTLRSQSTGVSSSGQPSLIGGTPDASPGPQQTKALSTESPSGQSSRHNLLINQGNRPEPQQQGESDEQGLGIAAAASQSPQQKTPEFNGKRGIIASSGAPSVDLRSTSQSPDMSPQDSAGQSKYMSSLSLDILGAQQTGEQSLHDAVFSVKGNETEGNGKNVEISRATSAERAGDVTSEGGAKDMPPAELEDTEEARKRAIRLASQEEKIAIDPEDFEPKMSATSYPGQEWNPFGIPEFGDWKED</sequence>
<feature type="compositionally biased region" description="Polar residues" evidence="1">
    <location>
        <begin position="1877"/>
        <end position="1889"/>
    </location>
</feature>
<feature type="compositionally biased region" description="Polar residues" evidence="1">
    <location>
        <begin position="1122"/>
        <end position="1143"/>
    </location>
</feature>
<feature type="compositionally biased region" description="Polar residues" evidence="1">
    <location>
        <begin position="690"/>
        <end position="700"/>
    </location>
</feature>
<feature type="region of interest" description="Disordered" evidence="1">
    <location>
        <begin position="1183"/>
        <end position="1259"/>
    </location>
</feature>
<protein>
    <submittedName>
        <fullName evidence="2">Uncharacterized protein</fullName>
    </submittedName>
</protein>
<feature type="compositionally biased region" description="Low complexity" evidence="1">
    <location>
        <begin position="1672"/>
        <end position="1686"/>
    </location>
</feature>
<feature type="compositionally biased region" description="Polar residues" evidence="1">
    <location>
        <begin position="1999"/>
        <end position="2012"/>
    </location>
</feature>
<feature type="compositionally biased region" description="Pro residues" evidence="1">
    <location>
        <begin position="1332"/>
        <end position="1343"/>
    </location>
</feature>
<feature type="region of interest" description="Disordered" evidence="1">
    <location>
        <begin position="2204"/>
        <end position="2329"/>
    </location>
</feature>
<accession>A0ABR0T4I6</accession>
<feature type="compositionally biased region" description="Polar residues" evidence="1">
    <location>
        <begin position="1221"/>
        <end position="1244"/>
    </location>
</feature>
<feature type="compositionally biased region" description="Basic and acidic residues" evidence="1">
    <location>
        <begin position="1025"/>
        <end position="1038"/>
    </location>
</feature>
<proteinExistence type="predicted"/>
<feature type="compositionally biased region" description="Pro residues" evidence="1">
    <location>
        <begin position="67"/>
        <end position="76"/>
    </location>
</feature>
<feature type="compositionally biased region" description="Polar residues" evidence="1">
    <location>
        <begin position="2280"/>
        <end position="2289"/>
    </location>
</feature>
<feature type="region of interest" description="Disordered" evidence="1">
    <location>
        <begin position="2163"/>
        <end position="2186"/>
    </location>
</feature>
<feature type="region of interest" description="Disordered" evidence="1">
    <location>
        <begin position="873"/>
        <end position="912"/>
    </location>
</feature>
<feature type="compositionally biased region" description="Low complexity" evidence="1">
    <location>
        <begin position="678"/>
        <end position="689"/>
    </location>
</feature>
<reference evidence="2 3" key="1">
    <citation type="submission" date="2024-01" db="EMBL/GenBank/DDBJ databases">
        <title>Complete genome of Cladobotryum mycophilum ATHUM6906.</title>
        <authorList>
            <person name="Christinaki A.C."/>
            <person name="Myridakis A.I."/>
            <person name="Kouvelis V.N."/>
        </authorList>
    </citation>
    <scope>NUCLEOTIDE SEQUENCE [LARGE SCALE GENOMIC DNA]</scope>
    <source>
        <strain evidence="2 3">ATHUM6906</strain>
    </source>
</reference>
<feature type="compositionally biased region" description="Basic and acidic residues" evidence="1">
    <location>
        <begin position="275"/>
        <end position="289"/>
    </location>
</feature>
<feature type="compositionally biased region" description="Polar residues" evidence="1">
    <location>
        <begin position="14"/>
        <end position="31"/>
    </location>
</feature>
<feature type="compositionally biased region" description="Low complexity" evidence="1">
    <location>
        <begin position="1370"/>
        <end position="1382"/>
    </location>
</feature>
<feature type="compositionally biased region" description="Polar residues" evidence="1">
    <location>
        <begin position="898"/>
        <end position="912"/>
    </location>
</feature>
<feature type="compositionally biased region" description="Polar residues" evidence="1">
    <location>
        <begin position="1476"/>
        <end position="1496"/>
    </location>
</feature>
<feature type="compositionally biased region" description="Basic and acidic residues" evidence="1">
    <location>
        <begin position="1552"/>
        <end position="1563"/>
    </location>
</feature>
<feature type="compositionally biased region" description="Basic and acidic residues" evidence="1">
    <location>
        <begin position="215"/>
        <end position="227"/>
    </location>
</feature>
<feature type="compositionally biased region" description="Polar residues" evidence="1">
    <location>
        <begin position="575"/>
        <end position="590"/>
    </location>
</feature>
<feature type="compositionally biased region" description="Low complexity" evidence="1">
    <location>
        <begin position="873"/>
        <end position="895"/>
    </location>
</feature>